<accession>A0AAV7TZ09</accession>
<organism evidence="2 3">
    <name type="scientific">Pleurodeles waltl</name>
    <name type="common">Iberian ribbed newt</name>
    <dbReference type="NCBI Taxonomy" id="8319"/>
    <lineage>
        <taxon>Eukaryota</taxon>
        <taxon>Metazoa</taxon>
        <taxon>Chordata</taxon>
        <taxon>Craniata</taxon>
        <taxon>Vertebrata</taxon>
        <taxon>Euteleostomi</taxon>
        <taxon>Amphibia</taxon>
        <taxon>Batrachia</taxon>
        <taxon>Caudata</taxon>
        <taxon>Salamandroidea</taxon>
        <taxon>Salamandridae</taxon>
        <taxon>Pleurodelinae</taxon>
        <taxon>Pleurodeles</taxon>
    </lineage>
</organism>
<keyword evidence="3" id="KW-1185">Reference proteome</keyword>
<reference evidence="2" key="1">
    <citation type="journal article" date="2022" name="bioRxiv">
        <title>Sequencing and chromosome-scale assembly of the giantPleurodeles waltlgenome.</title>
        <authorList>
            <person name="Brown T."/>
            <person name="Elewa A."/>
            <person name="Iarovenko S."/>
            <person name="Subramanian E."/>
            <person name="Araus A.J."/>
            <person name="Petzold A."/>
            <person name="Susuki M."/>
            <person name="Suzuki K.-i.T."/>
            <person name="Hayashi T."/>
            <person name="Toyoda A."/>
            <person name="Oliveira C."/>
            <person name="Osipova E."/>
            <person name="Leigh N.D."/>
            <person name="Simon A."/>
            <person name="Yun M.H."/>
        </authorList>
    </citation>
    <scope>NUCLEOTIDE SEQUENCE</scope>
    <source>
        <strain evidence="2">20211129_DDA</strain>
        <tissue evidence="2">Liver</tissue>
    </source>
</reference>
<evidence type="ECO:0000313" key="3">
    <source>
        <dbReference type="Proteomes" id="UP001066276"/>
    </source>
</evidence>
<sequence length="114" mass="12925">MKAIAHFSKVNSVHQRSRGCDLEAAEPGWPSRPPDREEELQRQIQATETRHVCGPRLGWTEGTKREQRWAEVKRARRQWVTPGEAEAPCCLLRLRRGTHLVAPGGVTTQLPRPA</sequence>
<proteinExistence type="predicted"/>
<gene>
    <name evidence="2" type="ORF">NDU88_006869</name>
</gene>
<protein>
    <submittedName>
        <fullName evidence="2">Uncharacterized protein</fullName>
    </submittedName>
</protein>
<feature type="region of interest" description="Disordered" evidence="1">
    <location>
        <begin position="15"/>
        <end position="39"/>
    </location>
</feature>
<name>A0AAV7TZ09_PLEWA</name>
<dbReference type="AlphaFoldDB" id="A0AAV7TZ09"/>
<evidence type="ECO:0000256" key="1">
    <source>
        <dbReference type="SAM" id="MobiDB-lite"/>
    </source>
</evidence>
<dbReference type="Proteomes" id="UP001066276">
    <property type="component" value="Chromosome 3_2"/>
</dbReference>
<dbReference type="EMBL" id="JANPWB010000006">
    <property type="protein sequence ID" value="KAJ1181666.1"/>
    <property type="molecule type" value="Genomic_DNA"/>
</dbReference>
<comment type="caution">
    <text evidence="2">The sequence shown here is derived from an EMBL/GenBank/DDBJ whole genome shotgun (WGS) entry which is preliminary data.</text>
</comment>
<evidence type="ECO:0000313" key="2">
    <source>
        <dbReference type="EMBL" id="KAJ1181666.1"/>
    </source>
</evidence>